<feature type="transmembrane region" description="Helical" evidence="1">
    <location>
        <begin position="12"/>
        <end position="39"/>
    </location>
</feature>
<keyword evidence="1" id="KW-0472">Membrane</keyword>
<evidence type="ECO:0008006" key="4">
    <source>
        <dbReference type="Google" id="ProtNLM"/>
    </source>
</evidence>
<organism evidence="2 3">
    <name type="scientific">Acaryochloris thomasi RCC1774</name>
    <dbReference type="NCBI Taxonomy" id="1764569"/>
    <lineage>
        <taxon>Bacteria</taxon>
        <taxon>Bacillati</taxon>
        <taxon>Cyanobacteriota</taxon>
        <taxon>Cyanophyceae</taxon>
        <taxon>Acaryochloridales</taxon>
        <taxon>Acaryochloridaceae</taxon>
        <taxon>Acaryochloris</taxon>
        <taxon>Acaryochloris thomasi</taxon>
    </lineage>
</organism>
<reference evidence="2 3" key="1">
    <citation type="journal article" date="2018" name="Sci. Rep.">
        <title>A novel species of the marine cyanobacterium Acaryochloris with a unique pigment content and lifestyle.</title>
        <authorList>
            <person name="Partensky F."/>
            <person name="Six C."/>
            <person name="Ratin M."/>
            <person name="Garczarek L."/>
            <person name="Vaulot D."/>
            <person name="Probert I."/>
            <person name="Calteau A."/>
            <person name="Gourvil P."/>
            <person name="Marie D."/>
            <person name="Grebert T."/>
            <person name="Bouchier C."/>
            <person name="Le Panse S."/>
            <person name="Gachenot M."/>
            <person name="Rodriguez F."/>
            <person name="Garrido J.L."/>
        </authorList>
    </citation>
    <scope>NUCLEOTIDE SEQUENCE [LARGE SCALE GENOMIC DNA]</scope>
    <source>
        <strain evidence="2 3">RCC1774</strain>
    </source>
</reference>
<dbReference type="PROSITE" id="PS51257">
    <property type="entry name" value="PROKAR_LIPOPROTEIN"/>
    <property type="match status" value="1"/>
</dbReference>
<evidence type="ECO:0000256" key="1">
    <source>
        <dbReference type="SAM" id="Phobius"/>
    </source>
</evidence>
<accession>A0A2W1JNA5</accession>
<feature type="transmembrane region" description="Helical" evidence="1">
    <location>
        <begin position="59"/>
        <end position="82"/>
    </location>
</feature>
<evidence type="ECO:0000313" key="2">
    <source>
        <dbReference type="EMBL" id="PZD74769.1"/>
    </source>
</evidence>
<protein>
    <recommendedName>
        <fullName evidence="4">DUF998 domain-containing protein</fullName>
    </recommendedName>
</protein>
<dbReference type="Pfam" id="PF06197">
    <property type="entry name" value="DUF998"/>
    <property type="match status" value="1"/>
</dbReference>
<feature type="transmembrane region" description="Helical" evidence="1">
    <location>
        <begin position="156"/>
        <end position="175"/>
    </location>
</feature>
<evidence type="ECO:0000313" key="3">
    <source>
        <dbReference type="Proteomes" id="UP000248857"/>
    </source>
</evidence>
<keyword evidence="1" id="KW-0812">Transmembrane</keyword>
<keyword evidence="1" id="KW-1133">Transmembrane helix</keyword>
<dbReference type="AlphaFoldDB" id="A0A2W1JNA5"/>
<name>A0A2W1JNA5_9CYAN</name>
<dbReference type="Proteomes" id="UP000248857">
    <property type="component" value="Unassembled WGS sequence"/>
</dbReference>
<gene>
    <name evidence="2" type="ORF">C1752_00613</name>
</gene>
<keyword evidence="3" id="KW-1185">Reference proteome</keyword>
<dbReference type="RefSeq" id="WP_110984606.1">
    <property type="nucleotide sequence ID" value="NZ_CAWNWM010000002.1"/>
</dbReference>
<sequence>MTLKYEQRQSSKLSLICGCIGLVGCIAAIATDFIGIIVVEKHNPISDTISSLAIEKAAWIQDTGLDLFAAGLIACAIALYAWHLGKTKWKAGTLMLALLGIDVLLIAEHNKYAGREDVSGAAIHIYCVYALGILFTLVPLLLAFGLRKVSRKWFRLSLGTAIAWGILSPIFFFIPTSWDGIYERFLSLIMIGWVAAISVLLFQRGQGVFDVSSK</sequence>
<dbReference type="OrthoDB" id="581705at2"/>
<feature type="transmembrane region" description="Helical" evidence="1">
    <location>
        <begin position="89"/>
        <end position="107"/>
    </location>
</feature>
<feature type="transmembrane region" description="Helical" evidence="1">
    <location>
        <begin position="181"/>
        <end position="202"/>
    </location>
</feature>
<dbReference type="EMBL" id="PQWO01000002">
    <property type="protein sequence ID" value="PZD74769.1"/>
    <property type="molecule type" value="Genomic_DNA"/>
</dbReference>
<dbReference type="InterPro" id="IPR009339">
    <property type="entry name" value="DUF998"/>
</dbReference>
<comment type="caution">
    <text evidence="2">The sequence shown here is derived from an EMBL/GenBank/DDBJ whole genome shotgun (WGS) entry which is preliminary data.</text>
</comment>
<proteinExistence type="predicted"/>
<feature type="transmembrane region" description="Helical" evidence="1">
    <location>
        <begin position="123"/>
        <end position="144"/>
    </location>
</feature>